<dbReference type="InterPro" id="IPR000412">
    <property type="entry name" value="ABC_2_transport"/>
</dbReference>
<protein>
    <recommendedName>
        <fullName evidence="9">Transport permease protein</fullName>
    </recommendedName>
</protein>
<feature type="domain" description="ABC transmembrane type-2" evidence="10">
    <location>
        <begin position="49"/>
        <end position="271"/>
    </location>
</feature>
<dbReference type="PROSITE" id="PS51012">
    <property type="entry name" value="ABC_TM2"/>
    <property type="match status" value="1"/>
</dbReference>
<feature type="transmembrane region" description="Helical" evidence="9">
    <location>
        <begin position="244"/>
        <end position="268"/>
    </location>
</feature>
<evidence type="ECO:0000256" key="4">
    <source>
        <dbReference type="ARBA" id="ARBA00022475"/>
    </source>
</evidence>
<feature type="transmembrane region" description="Helical" evidence="9">
    <location>
        <begin position="161"/>
        <end position="181"/>
    </location>
</feature>
<reference evidence="11" key="1">
    <citation type="submission" date="2023-06" db="EMBL/GenBank/DDBJ databases">
        <authorList>
            <person name="Jiang Y."/>
            <person name="Liu Q."/>
        </authorList>
    </citation>
    <scope>NUCLEOTIDE SEQUENCE</scope>
    <source>
        <strain evidence="11">CGMCC 1.12089</strain>
    </source>
</reference>
<keyword evidence="7 9" id="KW-1133">Transmembrane helix</keyword>
<evidence type="ECO:0000256" key="1">
    <source>
        <dbReference type="ARBA" id="ARBA00004429"/>
    </source>
</evidence>
<name>A0ABT7NDX4_9BURK</name>
<dbReference type="RefSeq" id="WP_286661241.1">
    <property type="nucleotide sequence ID" value="NZ_JASZYV010000003.1"/>
</dbReference>
<proteinExistence type="inferred from homology"/>
<evidence type="ECO:0000313" key="12">
    <source>
        <dbReference type="Proteomes" id="UP001174908"/>
    </source>
</evidence>
<evidence type="ECO:0000313" key="11">
    <source>
        <dbReference type="EMBL" id="MDM0046154.1"/>
    </source>
</evidence>
<dbReference type="InterPro" id="IPR047817">
    <property type="entry name" value="ABC2_TM_bact-type"/>
</dbReference>
<keyword evidence="3 9" id="KW-0813">Transport</keyword>
<keyword evidence="5" id="KW-0997">Cell inner membrane</keyword>
<accession>A0ABT7NDX4</accession>
<comment type="caution">
    <text evidence="11">The sequence shown here is derived from an EMBL/GenBank/DDBJ whole genome shotgun (WGS) entry which is preliminary data.</text>
</comment>
<evidence type="ECO:0000256" key="6">
    <source>
        <dbReference type="ARBA" id="ARBA00022692"/>
    </source>
</evidence>
<keyword evidence="8 9" id="KW-0472">Membrane</keyword>
<gene>
    <name evidence="11" type="ORF">QTH91_16810</name>
</gene>
<keyword evidence="12" id="KW-1185">Reference proteome</keyword>
<keyword evidence="6 9" id="KW-0812">Transmembrane</keyword>
<feature type="transmembrane region" description="Helical" evidence="9">
    <location>
        <begin position="48"/>
        <end position="72"/>
    </location>
</feature>
<evidence type="ECO:0000259" key="10">
    <source>
        <dbReference type="PROSITE" id="PS51012"/>
    </source>
</evidence>
<keyword evidence="4 9" id="KW-1003">Cell membrane</keyword>
<evidence type="ECO:0000256" key="7">
    <source>
        <dbReference type="ARBA" id="ARBA00022989"/>
    </source>
</evidence>
<feature type="transmembrane region" description="Helical" evidence="9">
    <location>
        <begin position="201"/>
        <end position="224"/>
    </location>
</feature>
<feature type="transmembrane region" description="Helical" evidence="9">
    <location>
        <begin position="84"/>
        <end position="103"/>
    </location>
</feature>
<dbReference type="PRINTS" id="PR00164">
    <property type="entry name" value="ABC2TRNSPORT"/>
</dbReference>
<organism evidence="11 12">
    <name type="scientific">Variovorax dokdonensis</name>
    <dbReference type="NCBI Taxonomy" id="344883"/>
    <lineage>
        <taxon>Bacteria</taxon>
        <taxon>Pseudomonadati</taxon>
        <taxon>Pseudomonadota</taxon>
        <taxon>Betaproteobacteria</taxon>
        <taxon>Burkholderiales</taxon>
        <taxon>Comamonadaceae</taxon>
        <taxon>Variovorax</taxon>
    </lineage>
</organism>
<dbReference type="InterPro" id="IPR013525">
    <property type="entry name" value="ABC2_TM"/>
</dbReference>
<evidence type="ECO:0000256" key="2">
    <source>
        <dbReference type="ARBA" id="ARBA00007783"/>
    </source>
</evidence>
<evidence type="ECO:0000256" key="8">
    <source>
        <dbReference type="ARBA" id="ARBA00023136"/>
    </source>
</evidence>
<dbReference type="EMBL" id="JASZYV010000003">
    <property type="protein sequence ID" value="MDM0046154.1"/>
    <property type="molecule type" value="Genomic_DNA"/>
</dbReference>
<dbReference type="PANTHER" id="PTHR30413">
    <property type="entry name" value="INNER MEMBRANE TRANSPORT PERMEASE"/>
    <property type="match status" value="1"/>
</dbReference>
<sequence>MTTAGEPLLIIKPRRRGALLPWRDLLEYRDLLHIMAQRDIKLRYRQTVVGVAWVLLQPLIGAGLFTFVFGVIAKLPTGDDRVPYFVFGYAGLLIWNAFLQVFTKTNDSMVVNAGLISKIYFPRMVLPLSSIYGVMLDFSIGAAVMVALMFVYRIVPGLELLFLPVALVMAILLALGMGLWAAALNVSYRDVRHLMPVLTQFLLWASPVAYAASAIPQSVQWLVALNPLVGILDSFRWAVLGTPVTSWGAVAWSGVASVLMFVVGLAIFQRSERRFADVV</sequence>
<comment type="subcellular location">
    <subcellularLocation>
        <location evidence="1 9">Cell inner membrane</location>
        <topology evidence="1 9">Multi-pass membrane protein</topology>
    </subcellularLocation>
</comment>
<feature type="transmembrane region" description="Helical" evidence="9">
    <location>
        <begin position="124"/>
        <end position="155"/>
    </location>
</feature>
<dbReference type="PANTHER" id="PTHR30413:SF8">
    <property type="entry name" value="TRANSPORT PERMEASE PROTEIN"/>
    <property type="match status" value="1"/>
</dbReference>
<comment type="similarity">
    <text evidence="2 9">Belongs to the ABC-2 integral membrane protein family.</text>
</comment>
<evidence type="ECO:0000256" key="9">
    <source>
        <dbReference type="RuleBase" id="RU361157"/>
    </source>
</evidence>
<evidence type="ECO:0000256" key="5">
    <source>
        <dbReference type="ARBA" id="ARBA00022519"/>
    </source>
</evidence>
<dbReference type="Pfam" id="PF01061">
    <property type="entry name" value="ABC2_membrane"/>
    <property type="match status" value="1"/>
</dbReference>
<evidence type="ECO:0000256" key="3">
    <source>
        <dbReference type="ARBA" id="ARBA00022448"/>
    </source>
</evidence>
<dbReference type="Proteomes" id="UP001174908">
    <property type="component" value="Unassembled WGS sequence"/>
</dbReference>